<feature type="transmembrane region" description="Helical" evidence="7">
    <location>
        <begin position="277"/>
        <end position="296"/>
    </location>
</feature>
<evidence type="ECO:0000313" key="9">
    <source>
        <dbReference type="Proteomes" id="UP000006729"/>
    </source>
</evidence>
<dbReference type="HOGENOM" id="CLU_035460_0_0_1"/>
<evidence type="ECO:0008006" key="10">
    <source>
        <dbReference type="Google" id="ProtNLM"/>
    </source>
</evidence>
<dbReference type="GO" id="GO:0015165">
    <property type="term" value="F:pyrimidine nucleotide-sugar transmembrane transporter activity"/>
    <property type="evidence" value="ECO:0007669"/>
    <property type="project" value="InterPro"/>
</dbReference>
<dbReference type="Pfam" id="PF04142">
    <property type="entry name" value="Nuc_sug_transp"/>
    <property type="match status" value="1"/>
</dbReference>
<dbReference type="InterPro" id="IPR037185">
    <property type="entry name" value="EmrE-like"/>
</dbReference>
<feature type="transmembrane region" description="Helical" evidence="7">
    <location>
        <begin position="242"/>
        <end position="262"/>
    </location>
</feature>
<keyword evidence="4 7" id="KW-1133">Transmembrane helix</keyword>
<dbReference type="SUPFAM" id="SSF103481">
    <property type="entry name" value="Multidrug resistance efflux transporter EmrE"/>
    <property type="match status" value="1"/>
</dbReference>
<evidence type="ECO:0000256" key="4">
    <source>
        <dbReference type="ARBA" id="ARBA00022989"/>
    </source>
</evidence>
<evidence type="ECO:0000256" key="2">
    <source>
        <dbReference type="ARBA" id="ARBA00006447"/>
    </source>
</evidence>
<comment type="subcellular location">
    <subcellularLocation>
        <location evidence="1">Membrane</location>
        <topology evidence="1">Multi-pass membrane protein</topology>
    </subcellularLocation>
</comment>
<dbReference type="GO" id="GO:0055085">
    <property type="term" value="P:transmembrane transport"/>
    <property type="evidence" value="ECO:0000318"/>
    <property type="project" value="GO_Central"/>
</dbReference>
<name>B9HYH5_POPTR</name>
<evidence type="ECO:0000256" key="3">
    <source>
        <dbReference type="ARBA" id="ARBA00022692"/>
    </source>
</evidence>
<dbReference type="InParanoid" id="B9HYH5"/>
<reference evidence="8 9" key="1">
    <citation type="journal article" date="2006" name="Science">
        <title>The genome of black cottonwood, Populus trichocarpa (Torr. &amp; Gray).</title>
        <authorList>
            <person name="Tuskan G.A."/>
            <person name="Difazio S."/>
            <person name="Jansson S."/>
            <person name="Bohlmann J."/>
            <person name="Grigoriev I."/>
            <person name="Hellsten U."/>
            <person name="Putnam N."/>
            <person name="Ralph S."/>
            <person name="Rombauts S."/>
            <person name="Salamov A."/>
            <person name="Schein J."/>
            <person name="Sterck L."/>
            <person name="Aerts A."/>
            <person name="Bhalerao R.R."/>
            <person name="Bhalerao R.P."/>
            <person name="Blaudez D."/>
            <person name="Boerjan W."/>
            <person name="Brun A."/>
            <person name="Brunner A."/>
            <person name="Busov V."/>
            <person name="Campbell M."/>
            <person name="Carlson J."/>
            <person name="Chalot M."/>
            <person name="Chapman J."/>
            <person name="Chen G.L."/>
            <person name="Cooper D."/>
            <person name="Coutinho P.M."/>
            <person name="Couturier J."/>
            <person name="Covert S."/>
            <person name="Cronk Q."/>
            <person name="Cunningham R."/>
            <person name="Davis J."/>
            <person name="Degroeve S."/>
            <person name="Dejardin A."/>
            <person name="Depamphilis C."/>
            <person name="Detter J."/>
            <person name="Dirks B."/>
            <person name="Dubchak I."/>
            <person name="Duplessis S."/>
            <person name="Ehlting J."/>
            <person name="Ellis B."/>
            <person name="Gendler K."/>
            <person name="Goodstein D."/>
            <person name="Gribskov M."/>
            <person name="Grimwood J."/>
            <person name="Groover A."/>
            <person name="Gunter L."/>
            <person name="Hamberger B."/>
            <person name="Heinze B."/>
            <person name="Helariutta Y."/>
            <person name="Henrissat B."/>
            <person name="Holligan D."/>
            <person name="Holt R."/>
            <person name="Huang W."/>
            <person name="Islam-Faridi N."/>
            <person name="Jones S."/>
            <person name="Jones-Rhoades M."/>
            <person name="Jorgensen R."/>
            <person name="Joshi C."/>
            <person name="Kangasjarvi J."/>
            <person name="Karlsson J."/>
            <person name="Kelleher C."/>
            <person name="Kirkpatrick R."/>
            <person name="Kirst M."/>
            <person name="Kohler A."/>
            <person name="Kalluri U."/>
            <person name="Larimer F."/>
            <person name="Leebens-Mack J."/>
            <person name="Leple J.C."/>
            <person name="Locascio P."/>
            <person name="Lou Y."/>
            <person name="Lucas S."/>
            <person name="Martin F."/>
            <person name="Montanini B."/>
            <person name="Napoli C."/>
            <person name="Nelson D.R."/>
            <person name="Nelson C."/>
            <person name="Nieminen K."/>
            <person name="Nilsson O."/>
            <person name="Pereda V."/>
            <person name="Peter G."/>
            <person name="Philippe R."/>
            <person name="Pilate G."/>
            <person name="Poliakov A."/>
            <person name="Razumovskaya J."/>
            <person name="Richardson P."/>
            <person name="Rinaldi C."/>
            <person name="Ritland K."/>
            <person name="Rouze P."/>
            <person name="Ryaboy D."/>
            <person name="Schmutz J."/>
            <person name="Schrader J."/>
            <person name="Segerman B."/>
            <person name="Shin H."/>
            <person name="Siddiqui A."/>
            <person name="Sterky F."/>
            <person name="Terry A."/>
            <person name="Tsai C.J."/>
            <person name="Uberbacher E."/>
            <person name="Unneberg P."/>
            <person name="Vahala J."/>
            <person name="Wall K."/>
            <person name="Wessler S."/>
            <person name="Yang G."/>
            <person name="Yin T."/>
            <person name="Douglas C."/>
            <person name="Marra M."/>
            <person name="Sandberg G."/>
            <person name="Van de Peer Y."/>
            <person name="Rokhsar D."/>
        </authorList>
    </citation>
    <scope>NUCLEOTIDE SEQUENCE [LARGE SCALE GENOMIC DNA]</scope>
    <source>
        <strain evidence="9">cv. Nisqually</strain>
        <strain evidence="8">Nisqually-1</strain>
    </source>
</reference>
<proteinExistence type="inferred from homology"/>
<dbReference type="GO" id="GO:0000139">
    <property type="term" value="C:Golgi membrane"/>
    <property type="evidence" value="ECO:0000318"/>
    <property type="project" value="GO_Central"/>
</dbReference>
<dbReference type="OMA" id="EIHRTHH"/>
<dbReference type="EMBL" id="CM009299">
    <property type="protein sequence ID" value="RQO96892.1"/>
    <property type="molecule type" value="Genomic_DNA"/>
</dbReference>
<dbReference type="OrthoDB" id="419167at2759"/>
<feature type="transmembrane region" description="Helical" evidence="7">
    <location>
        <begin position="148"/>
        <end position="164"/>
    </location>
</feature>
<dbReference type="AlphaFoldDB" id="B9HYH5"/>
<gene>
    <name evidence="8" type="ORF">POPTR_010G180500</name>
</gene>
<dbReference type="EMBL" id="CM009299">
    <property type="protein sequence ID" value="PNT17235.1"/>
    <property type="molecule type" value="Genomic_DNA"/>
</dbReference>
<feature type="compositionally biased region" description="Basic and acidic residues" evidence="6">
    <location>
        <begin position="387"/>
        <end position="403"/>
    </location>
</feature>
<keyword evidence="5 7" id="KW-0472">Membrane</keyword>
<organism evidence="8 9">
    <name type="scientific">Populus trichocarpa</name>
    <name type="common">Western balsam poplar</name>
    <name type="synonym">Populus balsamifera subsp. trichocarpa</name>
    <dbReference type="NCBI Taxonomy" id="3694"/>
    <lineage>
        <taxon>Eukaryota</taxon>
        <taxon>Viridiplantae</taxon>
        <taxon>Streptophyta</taxon>
        <taxon>Embryophyta</taxon>
        <taxon>Tracheophyta</taxon>
        <taxon>Spermatophyta</taxon>
        <taxon>Magnoliopsida</taxon>
        <taxon>eudicotyledons</taxon>
        <taxon>Gunneridae</taxon>
        <taxon>Pentapetalae</taxon>
        <taxon>rosids</taxon>
        <taxon>fabids</taxon>
        <taxon>Malpighiales</taxon>
        <taxon>Salicaceae</taxon>
        <taxon>Saliceae</taxon>
        <taxon>Populus</taxon>
    </lineage>
</organism>
<dbReference type="PIRSF" id="PIRSF005799">
    <property type="entry name" value="UDP-gal_transpt"/>
    <property type="match status" value="1"/>
</dbReference>
<evidence type="ECO:0000313" key="8">
    <source>
        <dbReference type="EMBL" id="PNT17235.1"/>
    </source>
</evidence>
<dbReference type="SMR" id="B9HYH5"/>
<dbReference type="InterPro" id="IPR007271">
    <property type="entry name" value="Nuc_sug_transpt"/>
</dbReference>
<dbReference type="eggNOG" id="KOG2234">
    <property type="taxonomic scope" value="Eukaryota"/>
</dbReference>
<reference evidence="8" key="2">
    <citation type="submission" date="2017-07" db="EMBL/GenBank/DDBJ databases">
        <title>WGS assembly of Populus trichocarpa.</title>
        <authorList>
            <person name="Tuskan G."/>
            <person name="Difazio S."/>
            <person name="Jansson S."/>
            <person name="Bohlmann J."/>
            <person name="Grigoriev I."/>
            <person name="Hellsten U."/>
            <person name="Putnam N."/>
            <person name="Ralph S."/>
            <person name="Rombauts S."/>
            <person name="Salamov A."/>
            <person name="Schein J."/>
            <person name="Sterck L."/>
            <person name="Aerts A."/>
            <person name="Bhalerao R."/>
            <person name="Bhalerao R."/>
            <person name="Blaudez D."/>
            <person name="Boerjan W."/>
            <person name="Brun A."/>
            <person name="Brunner A."/>
            <person name="Busov V."/>
            <person name="Campbell M."/>
            <person name="Carlson J."/>
            <person name="Chalot M."/>
            <person name="Chapman J."/>
            <person name="Chen G."/>
            <person name="Cooper D."/>
            <person name="Coutinho P."/>
            <person name="Couturier J."/>
            <person name="Covert S."/>
            <person name="Cronk Q."/>
            <person name="Cunningham R."/>
            <person name="Davis J."/>
            <person name="Degroeve S."/>
            <person name="Dejardin A."/>
            <person name="Depamphilis C."/>
            <person name="Detter J."/>
            <person name="Dirks B."/>
            <person name="Dubchak I."/>
            <person name="Duplessis S."/>
            <person name="Ehlting J."/>
            <person name="Ellis B."/>
            <person name="Gendler K."/>
            <person name="Goodstein D."/>
            <person name="Gribskov M."/>
            <person name="Grimwood J."/>
            <person name="Groover A."/>
            <person name="Gunter L."/>
            <person name="Hamberger B."/>
            <person name="Heinze B."/>
            <person name="Helariutta Y."/>
            <person name="Henrissat B."/>
            <person name="Holligan D."/>
            <person name="Holt R."/>
            <person name="Huang W."/>
            <person name="Islam-Faridi N."/>
            <person name="Jones S."/>
            <person name="Jones-Rhoades M."/>
            <person name="Jorgensen R."/>
            <person name="Joshi C."/>
            <person name="Kangasjarvi J."/>
            <person name="Karlsson J."/>
            <person name="Kelleher C."/>
            <person name="Kirkpatrick R."/>
            <person name="Kirst M."/>
            <person name="Kohler A."/>
            <person name="Kalluri U."/>
            <person name="Larimer F."/>
            <person name="Leebens-Mack J."/>
            <person name="Leple J."/>
            <person name="Locascio P."/>
            <person name="Lou Y."/>
            <person name="Lucas S."/>
            <person name="Martin F."/>
            <person name="Montanini B."/>
            <person name="Napoli C."/>
            <person name="Nelson D."/>
            <person name="Nelson C."/>
            <person name="Nieminen K."/>
            <person name="Nilsson O."/>
            <person name="Pereda V."/>
            <person name="Peter G."/>
            <person name="Philippe R."/>
            <person name="Pilate G."/>
            <person name="Poliakov A."/>
            <person name="Razumovskaya J."/>
            <person name="Richardson P."/>
            <person name="Rinaldi C."/>
            <person name="Ritland K."/>
            <person name="Rouze P."/>
            <person name="Ryaboy D."/>
            <person name="Schmutz J."/>
            <person name="Schrader J."/>
            <person name="Segerman B."/>
            <person name="Shin H."/>
            <person name="Siddiqui A."/>
            <person name="Sterky F."/>
            <person name="Terry A."/>
            <person name="Tsai C."/>
            <person name="Uberbacher E."/>
            <person name="Unneberg P."/>
            <person name="Vahala J."/>
            <person name="Wall K."/>
            <person name="Wessler S."/>
            <person name="Yang G."/>
            <person name="Yin T."/>
            <person name="Douglas C."/>
            <person name="Marra M."/>
            <person name="Sandberg G."/>
            <person name="Van De Peer Y."/>
            <person name="Rokhsar D."/>
        </authorList>
    </citation>
    <scope>NUCLEOTIDE SEQUENCE</scope>
    <source>
        <strain evidence="8">Nisqually-1</strain>
    </source>
</reference>
<feature type="region of interest" description="Disordered" evidence="6">
    <location>
        <begin position="357"/>
        <end position="376"/>
    </location>
</feature>
<dbReference type="Proteomes" id="UP000006729">
    <property type="component" value="Chromosome 10"/>
</dbReference>
<evidence type="ECO:0000256" key="7">
    <source>
        <dbReference type="SAM" id="Phobius"/>
    </source>
</evidence>
<evidence type="ECO:0000256" key="6">
    <source>
        <dbReference type="SAM" id="MobiDB-lite"/>
    </source>
</evidence>
<dbReference type="Gramene" id="Potri.010G180500.1.v4.1">
    <property type="protein sequence ID" value="Potri.010G180500.1.v4.1"/>
    <property type="gene ID" value="Potri.010G180500.v4.1"/>
</dbReference>
<sequence>MIECSECHSKISANNNNSKAVARAYDRHRSDVSSKARVLNLLLVGGDCIFVGLQPILVYISKHNGNFDYSPISVNFLTETAKVFFAIFMLLIQARHKKVGEKSLLSFSTFVQAARNNVLLAVPAFLYAINNYLKFTMQLYFNPATVKMLSNLKVLVIAVLLKVIMKRRFSIIQWEALALLLIGISLNQLQSLPAGSTAMGLSVATGAYLYTLIFVTVPSFASVYNEYALKSQFETSIYLQNLFLYGYGAIFNFLAILVTALFKGPSSLDILHGHSKATMLLICNNAAQGILSSFFFKYADTILKKYSSTVATIFTGIASAVLFGHTLTMNFILGISIVFISMHQFFSPLSKVKDEPQNGSLETVDGQNNQRSKDSSFINMAAGANDDASHRVEHDEKAPLLPI</sequence>
<feature type="transmembrane region" description="Helical" evidence="7">
    <location>
        <begin position="171"/>
        <end position="189"/>
    </location>
</feature>
<dbReference type="GO" id="GO:0022857">
    <property type="term" value="F:transmembrane transporter activity"/>
    <property type="evidence" value="ECO:0000318"/>
    <property type="project" value="GO_Central"/>
</dbReference>
<protein>
    <recommendedName>
        <fullName evidence="10">Nucleotide-sugar transporter family protein</fullName>
    </recommendedName>
</protein>
<feature type="transmembrane region" description="Helical" evidence="7">
    <location>
        <begin position="38"/>
        <end position="60"/>
    </location>
</feature>
<dbReference type="Gramene" id="Potri.010G180500.4.v4.1">
    <property type="protein sequence ID" value="Potri.010G180500.4.v4.1"/>
    <property type="gene ID" value="Potri.010G180500.v4.1"/>
</dbReference>
<keyword evidence="3 7" id="KW-0812">Transmembrane</keyword>
<evidence type="ECO:0000256" key="5">
    <source>
        <dbReference type="ARBA" id="ARBA00023136"/>
    </source>
</evidence>
<dbReference type="KEGG" id="pop:7464599"/>
<feature type="transmembrane region" description="Helical" evidence="7">
    <location>
        <begin position="104"/>
        <end position="128"/>
    </location>
</feature>
<feature type="region of interest" description="Disordered" evidence="6">
    <location>
        <begin position="384"/>
        <end position="403"/>
    </location>
</feature>
<dbReference type="PANTHER" id="PTHR10231">
    <property type="entry name" value="NUCLEOTIDE-SUGAR TRANSMEMBRANE TRANSPORTER"/>
    <property type="match status" value="1"/>
</dbReference>
<evidence type="ECO:0000256" key="1">
    <source>
        <dbReference type="ARBA" id="ARBA00004141"/>
    </source>
</evidence>
<comment type="similarity">
    <text evidence="2">Belongs to the nucleotide-sugar transporter family. CMP-Sialate:CMP antiporter (TC 2.A.7.12) subfamily.</text>
</comment>
<accession>B9HYH5</accession>
<feature type="transmembrane region" description="Helical" evidence="7">
    <location>
        <begin position="201"/>
        <end position="221"/>
    </location>
</feature>
<feature type="transmembrane region" description="Helical" evidence="7">
    <location>
        <begin position="72"/>
        <end position="92"/>
    </location>
</feature>
<keyword evidence="9" id="KW-1185">Reference proteome</keyword>